<dbReference type="PANTHER" id="PTHR46318:SF5">
    <property type="entry name" value="NUCLEOLAR TRANSCRIPTION FACTOR 1 ISOFORM X1"/>
    <property type="match status" value="1"/>
</dbReference>
<dbReference type="PANTHER" id="PTHR46318">
    <property type="entry name" value="UPSTREAM BINDING TRANSCRIPTION FACTOR"/>
    <property type="match status" value="1"/>
</dbReference>
<feature type="region of interest" description="Disordered" evidence="4">
    <location>
        <begin position="109"/>
        <end position="169"/>
    </location>
</feature>
<evidence type="ECO:0000256" key="2">
    <source>
        <dbReference type="ARBA" id="ARBA00023125"/>
    </source>
</evidence>
<feature type="compositionally biased region" description="Basic residues" evidence="4">
    <location>
        <begin position="117"/>
        <end position="127"/>
    </location>
</feature>
<dbReference type="Proteomes" id="UP000518266">
    <property type="component" value="Unassembled WGS sequence"/>
</dbReference>
<accession>A0A7J5Z6X2</accession>
<dbReference type="AlphaFoldDB" id="A0A7J5Z6X2"/>
<proteinExistence type="predicted"/>
<evidence type="ECO:0000313" key="5">
    <source>
        <dbReference type="EMBL" id="KAF3857552.1"/>
    </source>
</evidence>
<keyword evidence="2" id="KW-0238">DNA-binding</keyword>
<dbReference type="Gene3D" id="1.10.30.10">
    <property type="entry name" value="High mobility group box domain"/>
    <property type="match status" value="1"/>
</dbReference>
<comment type="subcellular location">
    <subcellularLocation>
        <location evidence="1">Nucleus</location>
    </subcellularLocation>
</comment>
<reference evidence="5 6" key="1">
    <citation type="submission" date="2020-03" db="EMBL/GenBank/DDBJ databases">
        <title>Dissostichus mawsoni Genome sequencing and assembly.</title>
        <authorList>
            <person name="Park H."/>
        </authorList>
    </citation>
    <scope>NUCLEOTIDE SEQUENCE [LARGE SCALE GENOMIC DNA]</scope>
    <source>
        <strain evidence="5">DM0001</strain>
        <tissue evidence="5">Muscle</tissue>
    </source>
</reference>
<dbReference type="OrthoDB" id="1919336at2759"/>
<dbReference type="CDD" id="cd22003">
    <property type="entry name" value="HMG-box_UBF1_rpt6-like"/>
    <property type="match status" value="1"/>
</dbReference>
<organism evidence="5 6">
    <name type="scientific">Dissostichus mawsoni</name>
    <name type="common">Antarctic cod</name>
    <dbReference type="NCBI Taxonomy" id="36200"/>
    <lineage>
        <taxon>Eukaryota</taxon>
        <taxon>Metazoa</taxon>
        <taxon>Chordata</taxon>
        <taxon>Craniata</taxon>
        <taxon>Vertebrata</taxon>
        <taxon>Euteleostomi</taxon>
        <taxon>Actinopterygii</taxon>
        <taxon>Neopterygii</taxon>
        <taxon>Teleostei</taxon>
        <taxon>Neoteleostei</taxon>
        <taxon>Acanthomorphata</taxon>
        <taxon>Eupercaria</taxon>
        <taxon>Perciformes</taxon>
        <taxon>Notothenioidei</taxon>
        <taxon>Nototheniidae</taxon>
        <taxon>Dissostichus</taxon>
    </lineage>
</organism>
<dbReference type="InterPro" id="IPR036910">
    <property type="entry name" value="HMG_box_dom_sf"/>
</dbReference>
<sequence length="169" mass="19477">MFSQELLTNGELNHFSLKERMVEIGKRWHKLSQIQKDKYKKQVEEQQGIYKVLLEAWIQGLSPQDRAVYTQFTSTKRRSSTKARSPPPLRTCLTLTRRRVTRLTLMKTTRRQEAQTAKRKMRTKRRMTKIEAPRRNPATLSLTSSAPSASLDRTGCAGHASSADHHADQ</sequence>
<evidence type="ECO:0000256" key="4">
    <source>
        <dbReference type="SAM" id="MobiDB-lite"/>
    </source>
</evidence>
<gene>
    <name evidence="5" type="ORF">F7725_010753</name>
</gene>
<evidence type="ECO:0000256" key="1">
    <source>
        <dbReference type="ARBA" id="ARBA00004123"/>
    </source>
</evidence>
<dbReference type="GO" id="GO:0003677">
    <property type="term" value="F:DNA binding"/>
    <property type="evidence" value="ECO:0007669"/>
    <property type="project" value="UniProtKB-KW"/>
</dbReference>
<keyword evidence="6" id="KW-1185">Reference proteome</keyword>
<dbReference type="GO" id="GO:0005634">
    <property type="term" value="C:nucleus"/>
    <property type="evidence" value="ECO:0007669"/>
    <property type="project" value="UniProtKB-SubCell"/>
</dbReference>
<protein>
    <recommendedName>
        <fullName evidence="7">HMG box domain-containing protein</fullName>
    </recommendedName>
</protein>
<dbReference type="SUPFAM" id="SSF47095">
    <property type="entry name" value="HMG-box"/>
    <property type="match status" value="1"/>
</dbReference>
<evidence type="ECO:0000313" key="6">
    <source>
        <dbReference type="Proteomes" id="UP000518266"/>
    </source>
</evidence>
<name>A0A7J5Z6X2_DISMA</name>
<evidence type="ECO:0008006" key="7">
    <source>
        <dbReference type="Google" id="ProtNLM"/>
    </source>
</evidence>
<comment type="caution">
    <text evidence="5">The sequence shown here is derived from an EMBL/GenBank/DDBJ whole genome shotgun (WGS) entry which is preliminary data.</text>
</comment>
<keyword evidence="3" id="KW-0539">Nucleus</keyword>
<dbReference type="EMBL" id="JAAKFY010000004">
    <property type="protein sequence ID" value="KAF3857552.1"/>
    <property type="molecule type" value="Genomic_DNA"/>
</dbReference>
<feature type="compositionally biased region" description="Low complexity" evidence="4">
    <location>
        <begin position="137"/>
        <end position="151"/>
    </location>
</feature>
<dbReference type="InterPro" id="IPR051762">
    <property type="entry name" value="UBF1"/>
</dbReference>
<evidence type="ECO:0000256" key="3">
    <source>
        <dbReference type="ARBA" id="ARBA00023242"/>
    </source>
</evidence>